<dbReference type="Gene3D" id="3.30.200.180">
    <property type="match status" value="1"/>
</dbReference>
<evidence type="ECO:0000259" key="1">
    <source>
        <dbReference type="Pfam" id="PF02557"/>
    </source>
</evidence>
<dbReference type="Pfam" id="PF02557">
    <property type="entry name" value="VanY"/>
    <property type="match status" value="1"/>
</dbReference>
<sequence length="284" mass="32474">MKKWVFWLVILLLLIAYGMTWLIPDDKQKIVNIIDSDAEISSGDLHIQPTQVHKGNLVLVNKRYPLDEVGIQPDIVTLAKRKELIQGYALMNENLRLSEHVAQLFKSMVLDAADDHVNHFLISSGFRTFKEQSRIFADKGDAYALPAGHSEHNLGLSLDIGSSQGKMSQAAEGQWLKEHAWNYGFILRYPQDKTEVTGIAYEPWHFRYVGLPHSVLMRKKNFSLEEYIEDIRHQKTMNAEVAGRTYTISYYPVSKTRTIKIPLHQRYEISGDNQGGVIVTTYAK</sequence>
<evidence type="ECO:0000313" key="3">
    <source>
        <dbReference type="Proteomes" id="UP001519288"/>
    </source>
</evidence>
<name>A0ABS4JM92_9BACL</name>
<dbReference type="PANTHER" id="PTHR34385:SF1">
    <property type="entry name" value="PEPTIDOGLYCAN L-ALANYL-D-GLUTAMATE ENDOPEPTIDASE CWLK"/>
    <property type="match status" value="1"/>
</dbReference>
<dbReference type="CDD" id="cd14852">
    <property type="entry name" value="LD-carboxypeptidase"/>
    <property type="match status" value="1"/>
</dbReference>
<organism evidence="2 3">
    <name type="scientific">Paenibacillus shirakamiensis</name>
    <dbReference type="NCBI Taxonomy" id="1265935"/>
    <lineage>
        <taxon>Bacteria</taxon>
        <taxon>Bacillati</taxon>
        <taxon>Bacillota</taxon>
        <taxon>Bacilli</taxon>
        <taxon>Bacillales</taxon>
        <taxon>Paenibacillaceae</taxon>
        <taxon>Paenibacillus</taxon>
    </lineage>
</organism>
<accession>A0ABS4JM92</accession>
<dbReference type="EC" id="3.4.16.4" evidence="2"/>
<keyword evidence="2" id="KW-0645">Protease</keyword>
<dbReference type="RefSeq" id="WP_209864925.1">
    <property type="nucleotide sequence ID" value="NZ_JAGGLD010000007.1"/>
</dbReference>
<feature type="domain" description="D-alanyl-D-alanine carboxypeptidase-like core" evidence="1">
    <location>
        <begin position="96"/>
        <end position="210"/>
    </location>
</feature>
<keyword evidence="2" id="KW-0378">Hydrolase</keyword>
<dbReference type="GO" id="GO:0009002">
    <property type="term" value="F:serine-type D-Ala-D-Ala carboxypeptidase activity"/>
    <property type="evidence" value="ECO:0007669"/>
    <property type="project" value="UniProtKB-EC"/>
</dbReference>
<proteinExistence type="predicted"/>
<keyword evidence="3" id="KW-1185">Reference proteome</keyword>
<dbReference type="InterPro" id="IPR058193">
    <property type="entry name" value="VanY/YodJ_core_dom"/>
</dbReference>
<dbReference type="InterPro" id="IPR052179">
    <property type="entry name" value="DD-CPase-like"/>
</dbReference>
<keyword evidence="2" id="KW-0121">Carboxypeptidase</keyword>
<dbReference type="Gene3D" id="3.30.1380.10">
    <property type="match status" value="1"/>
</dbReference>
<evidence type="ECO:0000313" key="2">
    <source>
        <dbReference type="EMBL" id="MBP2002231.1"/>
    </source>
</evidence>
<dbReference type="InterPro" id="IPR003709">
    <property type="entry name" value="VanY-like_core_dom"/>
</dbReference>
<dbReference type="InterPro" id="IPR009045">
    <property type="entry name" value="Zn_M74/Hedgehog-like"/>
</dbReference>
<protein>
    <submittedName>
        <fullName evidence="2">D-alanyl-D-alanine carboxypeptidase</fullName>
        <ecNumber evidence="2">3.4.16.4</ecNumber>
    </submittedName>
</protein>
<dbReference type="Proteomes" id="UP001519288">
    <property type="component" value="Unassembled WGS sequence"/>
</dbReference>
<dbReference type="SUPFAM" id="SSF55166">
    <property type="entry name" value="Hedgehog/DD-peptidase"/>
    <property type="match status" value="1"/>
</dbReference>
<dbReference type="PANTHER" id="PTHR34385">
    <property type="entry name" value="D-ALANYL-D-ALANINE CARBOXYPEPTIDASE"/>
    <property type="match status" value="1"/>
</dbReference>
<reference evidence="2 3" key="1">
    <citation type="submission" date="2021-03" db="EMBL/GenBank/DDBJ databases">
        <title>Genomic Encyclopedia of Type Strains, Phase IV (KMG-IV): sequencing the most valuable type-strain genomes for metagenomic binning, comparative biology and taxonomic classification.</title>
        <authorList>
            <person name="Goeker M."/>
        </authorList>
    </citation>
    <scope>NUCLEOTIDE SEQUENCE [LARGE SCALE GENOMIC DNA]</scope>
    <source>
        <strain evidence="2 3">DSM 26806</strain>
    </source>
</reference>
<gene>
    <name evidence="2" type="ORF">J2Z69_003303</name>
</gene>
<dbReference type="EMBL" id="JAGGLD010000007">
    <property type="protein sequence ID" value="MBP2002231.1"/>
    <property type="molecule type" value="Genomic_DNA"/>
</dbReference>
<comment type="caution">
    <text evidence="2">The sequence shown here is derived from an EMBL/GenBank/DDBJ whole genome shotgun (WGS) entry which is preliminary data.</text>
</comment>